<dbReference type="EMBL" id="AMXN01000001">
    <property type="protein sequence ID" value="ELS62840.1"/>
    <property type="molecule type" value="Genomic_DNA"/>
</dbReference>
<dbReference type="Pfam" id="PF08239">
    <property type="entry name" value="SH3_3"/>
    <property type="match status" value="1"/>
</dbReference>
<dbReference type="RefSeq" id="WP_003235531.1">
    <property type="nucleotide sequence ID" value="NZ_AMXN01000001.1"/>
</dbReference>
<evidence type="ECO:0000259" key="2">
    <source>
        <dbReference type="PROSITE" id="PS51781"/>
    </source>
</evidence>
<dbReference type="GO" id="GO:0042834">
    <property type="term" value="F:peptidoglycan binding"/>
    <property type="evidence" value="ECO:0007669"/>
    <property type="project" value="InterPro"/>
</dbReference>
<dbReference type="SMART" id="SM00287">
    <property type="entry name" value="SH3b"/>
    <property type="match status" value="1"/>
</dbReference>
<feature type="domain" description="SPOR" evidence="1">
    <location>
        <begin position="109"/>
        <end position="188"/>
    </location>
</feature>
<protein>
    <recommendedName>
        <fullName evidence="5">Beta-N-acetylglucosaminidase</fullName>
    </recommendedName>
</protein>
<dbReference type="AlphaFoldDB" id="A0A9W5PEM2"/>
<name>A0A9W5PEM2_9BACI</name>
<dbReference type="InterPro" id="IPR002901">
    <property type="entry name" value="MGlyc_endo_b_GlcNAc-like_dom"/>
</dbReference>
<feature type="domain" description="SH3b" evidence="2">
    <location>
        <begin position="460"/>
        <end position="530"/>
    </location>
</feature>
<reference evidence="3 4" key="1">
    <citation type="journal article" date="2014" name="Syst. Appl. Microbiol.">
        <title>Genomic insights into the taxonomic status of the three subspecies of Bacillus subtilis.</title>
        <authorList>
            <person name="Yi H."/>
            <person name="Chun J."/>
            <person name="Cha C.J."/>
        </authorList>
    </citation>
    <scope>NUCLEOTIDE SEQUENCE [LARGE SCALE GENOMIC DNA]</scope>
    <source>
        <strain evidence="3 4">KCTC 13429</strain>
    </source>
</reference>
<evidence type="ECO:0008006" key="5">
    <source>
        <dbReference type="Google" id="ProtNLM"/>
    </source>
</evidence>
<dbReference type="InterPro" id="IPR003646">
    <property type="entry name" value="SH3-like_bac-type"/>
</dbReference>
<dbReference type="Pfam" id="PF01832">
    <property type="entry name" value="Glucosaminidase"/>
    <property type="match status" value="1"/>
</dbReference>
<comment type="caution">
    <text evidence="3">The sequence shown here is derived from an EMBL/GenBank/DDBJ whole genome shotgun (WGS) entry which is preliminary data.</text>
</comment>
<evidence type="ECO:0000259" key="1">
    <source>
        <dbReference type="PROSITE" id="PS51724"/>
    </source>
</evidence>
<dbReference type="SMART" id="SM00047">
    <property type="entry name" value="LYZ2"/>
    <property type="match status" value="1"/>
</dbReference>
<keyword evidence="4" id="KW-1185">Reference proteome</keyword>
<sequence length="710" mass="80561">MRKYLYLFSFVILFFLILSFNMERVLAYTDTSTYKVTIKDEFTSEDKVKEISNNIKNETGWDANYKLTGQSAKAYKIITGGFYGESKVKEVLNDFEQNTRINGSYSENGNVQTIYQVTTGGFIGESKVKQVLEMLQAQTGVKGTYTSTGEKQYYYRIVSGGFQGEQRMKEVLSKFQNETSIKGSYEPIGDSKITYTILSGGFSTEDIVKKAAEETKSQTGIDISYEKIPDSSSYRLVISNITENELSDIESFFGKKNWWYAKKEINNQSYRLISAPILDDQIINKGLSFFESNKWWATKQKTDVQGENKFRITTEKISDQTKLQKALSFFEANKWWADAQKTTIKGYKITSDVIDTEADLNKGLEYFKSRNLWATYSNLSKDTYMLNLNEEFTGIENVTSAVNKLTNTYGLNAEVVKIKDGPQIMYTNYNLTLSDMISKQMNANPQTDSAAYVSLSYINTSTSTVTADYLNIRSSPEVKSDNIIGQVQKGDKVSIISKEGNWAKINLGWRKASREEVAYYINPENFSINSKYYFQFLKLSQYAGISASEVNNKILKGKGILEGKGESFIKAAEANNINELYLISHALLETGNGSSELANGVMYNGKKVYNMYGIGAYDGDAVTKGAQYAYNQGWFTPEAAILGGAKFIGSSYIHNSTYHQDTLYKMRWEPTVSHQYATDIGWAYKQVNRMYSLYTLLDNYTLYYDIPKYK</sequence>
<dbReference type="Gene3D" id="2.30.30.40">
    <property type="entry name" value="SH3 Domains"/>
    <property type="match status" value="1"/>
</dbReference>
<gene>
    <name evidence="3" type="ORF">BSI_02310</name>
</gene>
<dbReference type="GO" id="GO:0004040">
    <property type="term" value="F:amidase activity"/>
    <property type="evidence" value="ECO:0007669"/>
    <property type="project" value="InterPro"/>
</dbReference>
<dbReference type="Gene3D" id="1.10.530.10">
    <property type="match status" value="1"/>
</dbReference>
<dbReference type="PROSITE" id="PS51724">
    <property type="entry name" value="SPOR"/>
    <property type="match status" value="1"/>
</dbReference>
<dbReference type="Proteomes" id="UP000011182">
    <property type="component" value="Unassembled WGS sequence"/>
</dbReference>
<evidence type="ECO:0000313" key="3">
    <source>
        <dbReference type="EMBL" id="ELS62840.1"/>
    </source>
</evidence>
<dbReference type="InterPro" id="IPR007730">
    <property type="entry name" value="SPOR-like_dom"/>
</dbReference>
<dbReference type="PROSITE" id="PS51781">
    <property type="entry name" value="SH3B"/>
    <property type="match status" value="1"/>
</dbReference>
<proteinExistence type="predicted"/>
<organism evidence="3 4">
    <name type="scientific">Bacillus inaquosorum KCTC 13429</name>
    <dbReference type="NCBI Taxonomy" id="1236548"/>
    <lineage>
        <taxon>Bacteria</taxon>
        <taxon>Bacillati</taxon>
        <taxon>Bacillota</taxon>
        <taxon>Bacilli</taxon>
        <taxon>Bacillales</taxon>
        <taxon>Bacillaceae</taxon>
        <taxon>Bacillus</taxon>
    </lineage>
</organism>
<evidence type="ECO:0000313" key="4">
    <source>
        <dbReference type="Proteomes" id="UP000011182"/>
    </source>
</evidence>
<accession>A0A9W5PEM2</accession>